<feature type="region of interest" description="Disordered" evidence="1">
    <location>
        <begin position="178"/>
        <end position="220"/>
    </location>
</feature>
<evidence type="ECO:0000313" key="3">
    <source>
        <dbReference type="Proteomes" id="UP000007755"/>
    </source>
</evidence>
<feature type="compositionally biased region" description="Acidic residues" evidence="1">
    <location>
        <begin position="206"/>
        <end position="220"/>
    </location>
</feature>
<dbReference type="Proteomes" id="UP000007755">
    <property type="component" value="Unassembled WGS sequence"/>
</dbReference>
<reference evidence="2" key="1">
    <citation type="submission" date="2011-02" db="EMBL/GenBank/DDBJ databases">
        <title>The genome of the leaf-cutting ant Acromyrmex echinatior suggests key adaptations to social evolution and fungus farming.</title>
        <authorList>
            <person name="Nygaard S."/>
            <person name="Zhang G."/>
        </authorList>
    </citation>
    <scope>NUCLEOTIDE SEQUENCE</scope>
</reference>
<evidence type="ECO:0000313" key="2">
    <source>
        <dbReference type="EMBL" id="EGI58571.1"/>
    </source>
</evidence>
<name>F4X4Q3_ACREC</name>
<keyword evidence="3" id="KW-1185">Reference proteome</keyword>
<organism evidence="3">
    <name type="scientific">Acromyrmex echinatior</name>
    <name type="common">Panamanian leafcutter ant</name>
    <name type="synonym">Acromyrmex octospinosus echinatior</name>
    <dbReference type="NCBI Taxonomy" id="103372"/>
    <lineage>
        <taxon>Eukaryota</taxon>
        <taxon>Metazoa</taxon>
        <taxon>Ecdysozoa</taxon>
        <taxon>Arthropoda</taxon>
        <taxon>Hexapoda</taxon>
        <taxon>Insecta</taxon>
        <taxon>Pterygota</taxon>
        <taxon>Neoptera</taxon>
        <taxon>Endopterygota</taxon>
        <taxon>Hymenoptera</taxon>
        <taxon>Apocrita</taxon>
        <taxon>Aculeata</taxon>
        <taxon>Formicoidea</taxon>
        <taxon>Formicidae</taxon>
        <taxon>Myrmicinae</taxon>
        <taxon>Acromyrmex</taxon>
    </lineage>
</organism>
<feature type="compositionally biased region" description="Polar residues" evidence="1">
    <location>
        <begin position="178"/>
        <end position="188"/>
    </location>
</feature>
<dbReference type="AlphaFoldDB" id="F4X4Q3"/>
<protein>
    <submittedName>
        <fullName evidence="2">Uncharacterized protein</fullName>
    </submittedName>
</protein>
<sequence length="220" mass="25463">MHTLKSFSIHSAFWEQFANAEPSLKLTDFQVKRVVSTLCPEYILEISLGCLKDIRTFSGGLCCYEPAYHSSRQYRNRKFTNLLTVPETKRSVEKANNALLCTPTFNLAGLRQEICINKKKLCTDLDVGINEDMVETLSQKQKQNSISLRNRIRRSERRENSKVEEDFIFGSLMTFANSREQRGATSQCEGREDEDDNVKEEKGEEEKEVEEEEEEEEEVE</sequence>
<dbReference type="InParanoid" id="F4X4Q3"/>
<evidence type="ECO:0000256" key="1">
    <source>
        <dbReference type="SAM" id="MobiDB-lite"/>
    </source>
</evidence>
<accession>F4X4Q3</accession>
<gene>
    <name evidence="2" type="ORF">G5I_13322</name>
</gene>
<dbReference type="EMBL" id="GL888673">
    <property type="protein sequence ID" value="EGI58571.1"/>
    <property type="molecule type" value="Genomic_DNA"/>
</dbReference>
<proteinExistence type="predicted"/>